<dbReference type="SUPFAM" id="SSF55166">
    <property type="entry name" value="Hedgehog/DD-peptidase"/>
    <property type="match status" value="1"/>
</dbReference>
<evidence type="ECO:0000259" key="2">
    <source>
        <dbReference type="Pfam" id="PF13539"/>
    </source>
</evidence>
<dbReference type="Pfam" id="PF13539">
    <property type="entry name" value="Peptidase_M15_4"/>
    <property type="match status" value="1"/>
</dbReference>
<evidence type="ECO:0000313" key="3">
    <source>
        <dbReference type="EMBL" id="MBO8450680.1"/>
    </source>
</evidence>
<dbReference type="InterPro" id="IPR039561">
    <property type="entry name" value="Peptidase_M15C"/>
</dbReference>
<protein>
    <submittedName>
        <fullName evidence="3">M15 family metallopeptidase</fullName>
    </submittedName>
</protein>
<evidence type="ECO:0000313" key="4">
    <source>
        <dbReference type="Proteomes" id="UP000823616"/>
    </source>
</evidence>
<dbReference type="Gene3D" id="3.30.1380.10">
    <property type="match status" value="1"/>
</dbReference>
<dbReference type="GO" id="GO:0008233">
    <property type="term" value="F:peptidase activity"/>
    <property type="evidence" value="ECO:0007669"/>
    <property type="project" value="InterPro"/>
</dbReference>
<evidence type="ECO:0000256" key="1">
    <source>
        <dbReference type="SAM" id="SignalP"/>
    </source>
</evidence>
<sequence length="324" mass="36782">MNIRIFCCLVLLGFPAFFCTASPAADKPDGTSALAVSSGGNISRPQEPAGIAIMRRAYPDVAFLASYDSAADDWRISITVPGADGGEPRHGELYWCEGRMLPADRLADRDDYWSMMYRYAEEVPDPAEFTEEDIARIRMVSSPEHRQNGPSSPQFFYDLLYDCATREQVEEHITQVSFLGKRSNLHARIAGPLARVEEEILAAAETDAEVRDFAETLASADSYNWREISDSGNRSFHSMGIAIDVLPEGWGTKNIYWAWRRDIDPENWMLLPLDRRWMPPARVIEIFEDNGFLWGGKWTIWDNMHFEYRPEVVLYTRSGYAAGN</sequence>
<dbReference type="AlphaFoldDB" id="A0A9D9EQ64"/>
<reference evidence="3" key="2">
    <citation type="journal article" date="2021" name="PeerJ">
        <title>Extensive microbial diversity within the chicken gut microbiome revealed by metagenomics and culture.</title>
        <authorList>
            <person name="Gilroy R."/>
            <person name="Ravi A."/>
            <person name="Getino M."/>
            <person name="Pursley I."/>
            <person name="Horton D.L."/>
            <person name="Alikhan N.F."/>
            <person name="Baker D."/>
            <person name="Gharbi K."/>
            <person name="Hall N."/>
            <person name="Watson M."/>
            <person name="Adriaenssens E.M."/>
            <person name="Foster-Nyarko E."/>
            <person name="Jarju S."/>
            <person name="Secka A."/>
            <person name="Antonio M."/>
            <person name="Oren A."/>
            <person name="Chaudhuri R.R."/>
            <person name="La Ragione R."/>
            <person name="Hildebrand F."/>
            <person name="Pallen M.J."/>
        </authorList>
    </citation>
    <scope>NUCLEOTIDE SEQUENCE</scope>
    <source>
        <strain evidence="3">B3-4054</strain>
    </source>
</reference>
<feature type="signal peptide" evidence="1">
    <location>
        <begin position="1"/>
        <end position="24"/>
    </location>
</feature>
<comment type="caution">
    <text evidence="3">The sequence shown here is derived from an EMBL/GenBank/DDBJ whole genome shotgun (WGS) entry which is preliminary data.</text>
</comment>
<proteinExistence type="predicted"/>
<feature type="chain" id="PRO_5038964139" evidence="1">
    <location>
        <begin position="25"/>
        <end position="324"/>
    </location>
</feature>
<accession>A0A9D9EQ64</accession>
<dbReference type="EMBL" id="JADIMS010000112">
    <property type="protein sequence ID" value="MBO8450680.1"/>
    <property type="molecule type" value="Genomic_DNA"/>
</dbReference>
<organism evidence="3 4">
    <name type="scientific">Candidatus Avitreponema avistercoris</name>
    <dbReference type="NCBI Taxonomy" id="2840705"/>
    <lineage>
        <taxon>Bacteria</taxon>
        <taxon>Pseudomonadati</taxon>
        <taxon>Spirochaetota</taxon>
        <taxon>Spirochaetia</taxon>
        <taxon>Spirochaetales</taxon>
        <taxon>Candidatus Avitreponema</taxon>
    </lineage>
</organism>
<reference evidence="3" key="1">
    <citation type="submission" date="2020-10" db="EMBL/GenBank/DDBJ databases">
        <authorList>
            <person name="Gilroy R."/>
        </authorList>
    </citation>
    <scope>NUCLEOTIDE SEQUENCE</scope>
    <source>
        <strain evidence="3">B3-4054</strain>
    </source>
</reference>
<gene>
    <name evidence="3" type="ORF">IAA96_06200</name>
</gene>
<feature type="domain" description="Peptidase M15C" evidence="2">
    <location>
        <begin position="230"/>
        <end position="308"/>
    </location>
</feature>
<name>A0A9D9EQ64_9SPIR</name>
<keyword evidence="1" id="KW-0732">Signal</keyword>
<dbReference type="Proteomes" id="UP000823616">
    <property type="component" value="Unassembled WGS sequence"/>
</dbReference>
<dbReference type="InterPro" id="IPR009045">
    <property type="entry name" value="Zn_M74/Hedgehog-like"/>
</dbReference>